<evidence type="ECO:0000259" key="6">
    <source>
        <dbReference type="Pfam" id="PF01494"/>
    </source>
</evidence>
<dbReference type="PANTHER" id="PTHR13789:SF318">
    <property type="entry name" value="GERANYLGERANYL DIPHOSPHATE REDUCTASE"/>
    <property type="match status" value="1"/>
</dbReference>
<dbReference type="GO" id="GO:0071949">
    <property type="term" value="F:FAD binding"/>
    <property type="evidence" value="ECO:0007669"/>
    <property type="project" value="InterPro"/>
</dbReference>
<evidence type="ECO:0000256" key="1">
    <source>
        <dbReference type="ARBA" id="ARBA00001974"/>
    </source>
</evidence>
<dbReference type="InterPro" id="IPR036188">
    <property type="entry name" value="FAD/NAD-bd_sf"/>
</dbReference>
<keyword evidence="3" id="KW-0274">FAD</keyword>
<name>A0A0F9RUD4_9ZZZZ</name>
<dbReference type="SUPFAM" id="SSF54373">
    <property type="entry name" value="FAD-linked reductases, C-terminal domain"/>
    <property type="match status" value="1"/>
</dbReference>
<dbReference type="PRINTS" id="PR00420">
    <property type="entry name" value="RNGMNOXGNASE"/>
</dbReference>
<dbReference type="GO" id="GO:0004497">
    <property type="term" value="F:monooxygenase activity"/>
    <property type="evidence" value="ECO:0007669"/>
    <property type="project" value="UniProtKB-KW"/>
</dbReference>
<sequence length="391" mass="41569">MSISNAIVIGAGIGGLAAAAALSRRGIAVTLLEKTAKITEVGAGLQISPNGLAVLQALGLEAKLTERAAVRGQAVVLLDYKAGRQVARIDLLRGAADRPYYFVHRADLIDILYDAARRGNVSIEFGAEVVEVSPGSPAQLRLADGSLRRAELIVDASGLHSKTRSLLNCDSVGQFSGQVAWRAVIANDVGHPQEAHVTMGPGRHLVSYPLRGGRLINLVAVEERVAWAPEGWSIADDPANLREAFSSFGGQASDMISAVERCTLWGLHLHPVADVWHKNGVALLGDAAHPTLPFLAQGANLALEDAWVLAKFAARLPVDQALPKYQSTRHARVTRVIKTAAGNAKRYHLSPGFTRSAAHLGLRVASTVVPGTMISAFNWLYLHDVTAAEKA</sequence>
<comment type="cofactor">
    <cofactor evidence="1">
        <name>FAD</name>
        <dbReference type="ChEBI" id="CHEBI:57692"/>
    </cofactor>
</comment>
<dbReference type="InterPro" id="IPR050493">
    <property type="entry name" value="FAD-dep_Monooxygenase_BioMet"/>
</dbReference>
<dbReference type="PANTHER" id="PTHR13789">
    <property type="entry name" value="MONOOXYGENASE"/>
    <property type="match status" value="1"/>
</dbReference>
<dbReference type="Gene3D" id="3.50.50.60">
    <property type="entry name" value="FAD/NAD(P)-binding domain"/>
    <property type="match status" value="1"/>
</dbReference>
<dbReference type="EMBL" id="LAZR01003204">
    <property type="protein sequence ID" value="KKN20828.1"/>
    <property type="molecule type" value="Genomic_DNA"/>
</dbReference>
<feature type="domain" description="FAD-binding" evidence="6">
    <location>
        <begin position="6"/>
        <end position="339"/>
    </location>
</feature>
<accession>A0A0F9RUD4</accession>
<dbReference type="SUPFAM" id="SSF51905">
    <property type="entry name" value="FAD/NAD(P)-binding domain"/>
    <property type="match status" value="1"/>
</dbReference>
<dbReference type="AlphaFoldDB" id="A0A0F9RUD4"/>
<protein>
    <recommendedName>
        <fullName evidence="6">FAD-binding domain-containing protein</fullName>
    </recommendedName>
</protein>
<evidence type="ECO:0000256" key="3">
    <source>
        <dbReference type="ARBA" id="ARBA00022827"/>
    </source>
</evidence>
<keyword evidence="2" id="KW-0285">Flavoprotein</keyword>
<dbReference type="Pfam" id="PF01494">
    <property type="entry name" value="FAD_binding_3"/>
    <property type="match status" value="1"/>
</dbReference>
<gene>
    <name evidence="7" type="ORF">LCGC14_0931580</name>
</gene>
<evidence type="ECO:0000313" key="7">
    <source>
        <dbReference type="EMBL" id="KKN20828.1"/>
    </source>
</evidence>
<organism evidence="7">
    <name type="scientific">marine sediment metagenome</name>
    <dbReference type="NCBI Taxonomy" id="412755"/>
    <lineage>
        <taxon>unclassified sequences</taxon>
        <taxon>metagenomes</taxon>
        <taxon>ecological metagenomes</taxon>
    </lineage>
</organism>
<comment type="caution">
    <text evidence="7">The sequence shown here is derived from an EMBL/GenBank/DDBJ whole genome shotgun (WGS) entry which is preliminary data.</text>
</comment>
<evidence type="ECO:0000256" key="5">
    <source>
        <dbReference type="ARBA" id="ARBA00023033"/>
    </source>
</evidence>
<reference evidence="7" key="1">
    <citation type="journal article" date="2015" name="Nature">
        <title>Complex archaea that bridge the gap between prokaryotes and eukaryotes.</title>
        <authorList>
            <person name="Spang A."/>
            <person name="Saw J.H."/>
            <person name="Jorgensen S.L."/>
            <person name="Zaremba-Niedzwiedzka K."/>
            <person name="Martijn J."/>
            <person name="Lind A.E."/>
            <person name="van Eijk R."/>
            <person name="Schleper C."/>
            <person name="Guy L."/>
            <person name="Ettema T.J."/>
        </authorList>
    </citation>
    <scope>NUCLEOTIDE SEQUENCE</scope>
</reference>
<evidence type="ECO:0000256" key="4">
    <source>
        <dbReference type="ARBA" id="ARBA00023002"/>
    </source>
</evidence>
<keyword evidence="4" id="KW-0560">Oxidoreductase</keyword>
<evidence type="ECO:0000256" key="2">
    <source>
        <dbReference type="ARBA" id="ARBA00022630"/>
    </source>
</evidence>
<dbReference type="InterPro" id="IPR002938">
    <property type="entry name" value="FAD-bd"/>
</dbReference>
<proteinExistence type="predicted"/>
<keyword evidence="5" id="KW-0503">Monooxygenase</keyword>